<dbReference type="AlphaFoldDB" id="A0A317XJN9"/>
<dbReference type="Proteomes" id="UP000246740">
    <property type="component" value="Unassembled WGS sequence"/>
</dbReference>
<keyword evidence="1" id="KW-0812">Transmembrane</keyword>
<accession>A0A317XJN9</accession>
<dbReference type="InParanoid" id="A0A317XJN9"/>
<protein>
    <submittedName>
        <fullName evidence="2">Uncharacterized protein</fullName>
    </submittedName>
</protein>
<gene>
    <name evidence="2" type="ORF">BCV70DRAFT_50510</name>
</gene>
<name>A0A317XJN9_9BASI</name>
<reference evidence="2 3" key="1">
    <citation type="journal article" date="2018" name="Mol. Biol. Evol.">
        <title>Broad Genomic Sampling Reveals a Smut Pathogenic Ancestry of the Fungal Clade Ustilaginomycotina.</title>
        <authorList>
            <person name="Kijpornyongpan T."/>
            <person name="Mondo S.J."/>
            <person name="Barry K."/>
            <person name="Sandor L."/>
            <person name="Lee J."/>
            <person name="Lipzen A."/>
            <person name="Pangilinan J."/>
            <person name="LaButti K."/>
            <person name="Hainaut M."/>
            <person name="Henrissat B."/>
            <person name="Grigoriev I.V."/>
            <person name="Spatafora J.W."/>
            <person name="Aime M.C."/>
        </authorList>
    </citation>
    <scope>NUCLEOTIDE SEQUENCE [LARGE SCALE GENOMIC DNA]</scope>
    <source>
        <strain evidence="2 3">MCA 3645</strain>
    </source>
</reference>
<evidence type="ECO:0000256" key="1">
    <source>
        <dbReference type="SAM" id="Phobius"/>
    </source>
</evidence>
<dbReference type="EMBL" id="KZ819206">
    <property type="protein sequence ID" value="PWY97500.1"/>
    <property type="molecule type" value="Genomic_DNA"/>
</dbReference>
<sequence>MQIIDICGHRTLKAPHPVRSAKLSKVSPSQYCGGGPRGNPRCCSSFFPFFLFLFFWFLLSMIRDAFLFCLQSPICASDANAPGHLTHSHLLSTMSSLDF</sequence>
<proteinExistence type="predicted"/>
<feature type="transmembrane region" description="Helical" evidence="1">
    <location>
        <begin position="45"/>
        <end position="62"/>
    </location>
</feature>
<keyword evidence="1" id="KW-1133">Transmembrane helix</keyword>
<organism evidence="2 3">
    <name type="scientific">Testicularia cyperi</name>
    <dbReference type="NCBI Taxonomy" id="1882483"/>
    <lineage>
        <taxon>Eukaryota</taxon>
        <taxon>Fungi</taxon>
        <taxon>Dikarya</taxon>
        <taxon>Basidiomycota</taxon>
        <taxon>Ustilaginomycotina</taxon>
        <taxon>Ustilaginomycetes</taxon>
        <taxon>Ustilaginales</taxon>
        <taxon>Anthracoideaceae</taxon>
        <taxon>Testicularia</taxon>
    </lineage>
</organism>
<keyword evidence="3" id="KW-1185">Reference proteome</keyword>
<evidence type="ECO:0000313" key="3">
    <source>
        <dbReference type="Proteomes" id="UP000246740"/>
    </source>
</evidence>
<evidence type="ECO:0000313" key="2">
    <source>
        <dbReference type="EMBL" id="PWY97500.1"/>
    </source>
</evidence>
<keyword evidence="1" id="KW-0472">Membrane</keyword>